<name>A0A2H0C029_9BACT</name>
<proteinExistence type="predicted"/>
<dbReference type="EMBL" id="PCTC01000068">
    <property type="protein sequence ID" value="PIP63297.1"/>
    <property type="molecule type" value="Genomic_DNA"/>
</dbReference>
<dbReference type="Proteomes" id="UP000229699">
    <property type="component" value="Unassembled WGS sequence"/>
</dbReference>
<reference evidence="1 2" key="1">
    <citation type="submission" date="2017-09" db="EMBL/GenBank/DDBJ databases">
        <title>Depth-based differentiation of microbial function through sediment-hosted aquifers and enrichment of novel symbionts in the deep terrestrial subsurface.</title>
        <authorList>
            <person name="Probst A.J."/>
            <person name="Ladd B."/>
            <person name="Jarett J.K."/>
            <person name="Geller-Mcgrath D.E."/>
            <person name="Sieber C.M."/>
            <person name="Emerson J.B."/>
            <person name="Anantharaman K."/>
            <person name="Thomas B.C."/>
            <person name="Malmstrom R."/>
            <person name="Stieglmeier M."/>
            <person name="Klingl A."/>
            <person name="Woyke T."/>
            <person name="Ryan C.M."/>
            <person name="Banfield J.F."/>
        </authorList>
    </citation>
    <scope>NUCLEOTIDE SEQUENCE [LARGE SCALE GENOMIC DNA]</scope>
    <source>
        <strain evidence="1">CG22_combo_CG10-13_8_21_14_all_34_12</strain>
    </source>
</reference>
<accession>A0A2H0C029</accession>
<dbReference type="AlphaFoldDB" id="A0A2H0C029"/>
<sequence length="107" mass="12430">MDQNLSAEEKKKNLINKITGILLDEMLKKKVDQELGQEIATYILNQSKNVKDDKSLDDFLRQLAEKYSIFKLYFVNSSLENQIKKTDEEKISSIKDQLSKLANFKSQ</sequence>
<evidence type="ECO:0000313" key="2">
    <source>
        <dbReference type="Proteomes" id="UP000229699"/>
    </source>
</evidence>
<evidence type="ECO:0000313" key="1">
    <source>
        <dbReference type="EMBL" id="PIP63297.1"/>
    </source>
</evidence>
<organism evidence="1 2">
    <name type="scientific">Candidatus Roizmanbacteria bacterium CG22_combo_CG10-13_8_21_14_all_34_12</name>
    <dbReference type="NCBI Taxonomy" id="1974860"/>
    <lineage>
        <taxon>Bacteria</taxon>
        <taxon>Candidatus Roizmaniibacteriota</taxon>
    </lineage>
</organism>
<comment type="caution">
    <text evidence="1">The sequence shown here is derived from an EMBL/GenBank/DDBJ whole genome shotgun (WGS) entry which is preliminary data.</text>
</comment>
<protein>
    <submittedName>
        <fullName evidence="1">Uncharacterized protein</fullName>
    </submittedName>
</protein>
<gene>
    <name evidence="1" type="ORF">COW97_03150</name>
</gene>